<comment type="catalytic activity">
    <reaction evidence="6">
        <text>streptomycin + ATP = 3''-O-adenylylstreptomycin + diphosphate</text>
        <dbReference type="Rhea" id="RHEA:20245"/>
        <dbReference type="ChEBI" id="CHEBI:30616"/>
        <dbReference type="ChEBI" id="CHEBI:33019"/>
        <dbReference type="ChEBI" id="CHEBI:58007"/>
        <dbReference type="ChEBI" id="CHEBI:58605"/>
        <dbReference type="EC" id="2.7.7.47"/>
    </reaction>
</comment>
<name>A0A3G8H493_9BURK</name>
<dbReference type="GO" id="GO:0046677">
    <property type="term" value="P:response to antibiotic"/>
    <property type="evidence" value="ECO:0007669"/>
    <property type="project" value="UniProtKB-KW"/>
</dbReference>
<dbReference type="InterPro" id="IPR002934">
    <property type="entry name" value="Polymerase_NTP_transf_dom"/>
</dbReference>
<dbReference type="Gene3D" id="3.30.460.10">
    <property type="entry name" value="Beta Polymerase, domain 2"/>
    <property type="match status" value="1"/>
</dbReference>
<proteinExistence type="predicted"/>
<dbReference type="CDD" id="cd05403">
    <property type="entry name" value="NT_KNTase_like"/>
    <property type="match status" value="1"/>
</dbReference>
<dbReference type="InterPro" id="IPR024172">
    <property type="entry name" value="AadA/Aad9"/>
</dbReference>
<gene>
    <name evidence="9" type="ORF">EHF44_11710</name>
</gene>
<keyword evidence="2" id="KW-0046">Antibiotic resistance</keyword>
<dbReference type="GO" id="GO:0070566">
    <property type="term" value="F:adenylyltransferase activity"/>
    <property type="evidence" value="ECO:0007669"/>
    <property type="project" value="InterPro"/>
</dbReference>
<feature type="domain" description="Polymerase nucleotidyl transferase" evidence="7">
    <location>
        <begin position="33"/>
        <end position="63"/>
    </location>
</feature>
<dbReference type="NCBIfam" id="NF010309">
    <property type="entry name" value="PRK13746.1"/>
    <property type="match status" value="1"/>
</dbReference>
<dbReference type="OrthoDB" id="7058480at2"/>
<evidence type="ECO:0000259" key="7">
    <source>
        <dbReference type="Pfam" id="PF01909"/>
    </source>
</evidence>
<evidence type="ECO:0000313" key="9">
    <source>
        <dbReference type="EMBL" id="AZG15351.1"/>
    </source>
</evidence>
<dbReference type="Proteomes" id="UP000270411">
    <property type="component" value="Chromosome 1"/>
</dbReference>
<sequence>MIGMAHESIPPEIAGQVLLACAVIARHLGDTLRSIHLFGSAVEGGLKPGSDIDLLVSVSTPPADAARQGLLQELLTVSARPGVDGAWRPLEVTVVTQDAVAPWRHPARRELQFGEWLRADLLADRFEPPMTDPDLTLLLTQARRHSVAVVGRPARDCFDPVPAADFAAALRDTLAQWNGPADWQGDERNVVLALARIWYSAETGDIAAKDTAAAWLLERLPADHRPVLAEARAGYLGASSGLPLDPAAVAAFVGHARPAIEKLLGEG</sequence>
<reference evidence="10" key="1">
    <citation type="submission" date="2018-11" db="EMBL/GenBank/DDBJ databases">
        <title>FDA dAtabase for Regulatory Grade micrObial Sequences (FDA-ARGOS): Supporting development and validation of Infectious Disease Dx tests.</title>
        <authorList>
            <person name="Goldberg B."/>
            <person name="Campos J."/>
            <person name="Tallon L."/>
            <person name="Sadzewicz L."/>
            <person name="Zhao X."/>
            <person name="Vavikolanu K."/>
            <person name="Mehta A."/>
            <person name="Aluvathingal J."/>
            <person name="Nadendla S."/>
            <person name="Geyer C."/>
            <person name="Nandy P."/>
            <person name="Yan Y."/>
            <person name="Sichtig H."/>
        </authorList>
    </citation>
    <scope>NUCLEOTIDE SEQUENCE [LARGE SCALE GENOMIC DNA]</scope>
    <source>
        <strain evidence="10">FDAARGOS_614</strain>
    </source>
</reference>
<evidence type="ECO:0000256" key="3">
    <source>
        <dbReference type="ARBA" id="ARBA00035126"/>
    </source>
</evidence>
<dbReference type="SUPFAM" id="SSF81301">
    <property type="entry name" value="Nucleotidyltransferase"/>
    <property type="match status" value="1"/>
</dbReference>
<organism evidence="9 10">
    <name type="scientific">Cupriavidus pauculus</name>
    <dbReference type="NCBI Taxonomy" id="82633"/>
    <lineage>
        <taxon>Bacteria</taxon>
        <taxon>Pseudomonadati</taxon>
        <taxon>Pseudomonadota</taxon>
        <taxon>Betaproteobacteria</taxon>
        <taxon>Burkholderiales</taxon>
        <taxon>Burkholderiaceae</taxon>
        <taxon>Cupriavidus</taxon>
    </lineage>
</organism>
<protein>
    <recommendedName>
        <fullName evidence="4">Aminoglycoside (3'') (9) adenylyltransferase</fullName>
        <ecNumber evidence="3">2.7.7.47</ecNumber>
    </recommendedName>
</protein>
<dbReference type="PIRSF" id="PIRSF000819">
    <property type="entry name" value="Streptomycin_3-adenylyltransf"/>
    <property type="match status" value="1"/>
</dbReference>
<dbReference type="EC" id="2.7.7.47" evidence="3"/>
<evidence type="ECO:0000256" key="6">
    <source>
        <dbReference type="ARBA" id="ARBA00048566"/>
    </source>
</evidence>
<dbReference type="Pfam" id="PF01909">
    <property type="entry name" value="NTP_transf_2"/>
    <property type="match status" value="1"/>
</dbReference>
<evidence type="ECO:0000256" key="5">
    <source>
        <dbReference type="ARBA" id="ARBA00047831"/>
    </source>
</evidence>
<dbReference type="InterPro" id="IPR025184">
    <property type="entry name" value="AadA_C"/>
</dbReference>
<evidence type="ECO:0000259" key="8">
    <source>
        <dbReference type="Pfam" id="PF13427"/>
    </source>
</evidence>
<keyword evidence="1" id="KW-0808">Transferase</keyword>
<evidence type="ECO:0000256" key="1">
    <source>
        <dbReference type="ARBA" id="ARBA00022679"/>
    </source>
</evidence>
<comment type="catalytic activity">
    <reaction evidence="5">
        <text>spectinomycin + ATP = 9-O-adenylylspectinomycin + diphosphate</text>
        <dbReference type="Rhea" id="RHEA:63228"/>
        <dbReference type="ChEBI" id="CHEBI:30616"/>
        <dbReference type="ChEBI" id="CHEBI:33019"/>
        <dbReference type="ChEBI" id="CHEBI:146260"/>
        <dbReference type="ChEBI" id="CHEBI:146261"/>
    </reaction>
</comment>
<dbReference type="InterPro" id="IPR043519">
    <property type="entry name" value="NT_sf"/>
</dbReference>
<evidence type="ECO:0000256" key="4">
    <source>
        <dbReference type="ARBA" id="ARBA00035252"/>
    </source>
</evidence>
<dbReference type="Pfam" id="PF13427">
    <property type="entry name" value="AadA_C"/>
    <property type="match status" value="1"/>
</dbReference>
<dbReference type="KEGG" id="cpau:EHF44_11710"/>
<accession>A0A3G8H493</accession>
<evidence type="ECO:0000256" key="2">
    <source>
        <dbReference type="ARBA" id="ARBA00023251"/>
    </source>
</evidence>
<dbReference type="GO" id="GO:0009012">
    <property type="term" value="F:aminoglycoside 3''-adenylyltransferase activity"/>
    <property type="evidence" value="ECO:0007669"/>
    <property type="project" value="UniProtKB-EC"/>
</dbReference>
<feature type="domain" description="Adenylyltransferase AadA C-terminal" evidence="8">
    <location>
        <begin position="158"/>
        <end position="255"/>
    </location>
</feature>
<evidence type="ECO:0000313" key="10">
    <source>
        <dbReference type="Proteomes" id="UP000270411"/>
    </source>
</evidence>
<dbReference type="AlphaFoldDB" id="A0A3G8H493"/>
<dbReference type="EMBL" id="CP033969">
    <property type="protein sequence ID" value="AZG15351.1"/>
    <property type="molecule type" value="Genomic_DNA"/>
</dbReference>